<reference evidence="2" key="1">
    <citation type="submission" date="2021-06" db="EMBL/GenBank/DDBJ databases">
        <authorList>
            <person name="Kallberg Y."/>
            <person name="Tangrot J."/>
            <person name="Rosling A."/>
        </authorList>
    </citation>
    <scope>NUCLEOTIDE SEQUENCE</scope>
    <source>
        <strain evidence="2">IA702</strain>
    </source>
</reference>
<sequence length="107" mass="11774">MVNTNDMINDTADNAANRDAPLYDSDDDRSDEFSDMEESAFNINESETHTSSDSVSSFTASSDSSTASDTPPTANSSPSIDDPNCPLQFFGPDHHEIWDTEWQPISY</sequence>
<evidence type="ECO:0000313" key="2">
    <source>
        <dbReference type="EMBL" id="CAG8451370.1"/>
    </source>
</evidence>
<evidence type="ECO:0000313" key="3">
    <source>
        <dbReference type="Proteomes" id="UP000789572"/>
    </source>
</evidence>
<keyword evidence="3" id="KW-1185">Reference proteome</keyword>
<dbReference type="Proteomes" id="UP000789572">
    <property type="component" value="Unassembled WGS sequence"/>
</dbReference>
<dbReference type="AlphaFoldDB" id="A0A9N8YV41"/>
<name>A0A9N8YV41_9GLOM</name>
<protein>
    <submittedName>
        <fullName evidence="2">6553_t:CDS:1</fullName>
    </submittedName>
</protein>
<feature type="compositionally biased region" description="Low complexity" evidence="1">
    <location>
        <begin position="49"/>
        <end position="79"/>
    </location>
</feature>
<evidence type="ECO:0000256" key="1">
    <source>
        <dbReference type="SAM" id="MobiDB-lite"/>
    </source>
</evidence>
<proteinExistence type="predicted"/>
<gene>
    <name evidence="2" type="ORF">POCULU_LOCUS47</name>
</gene>
<comment type="caution">
    <text evidence="2">The sequence shown here is derived from an EMBL/GenBank/DDBJ whole genome shotgun (WGS) entry which is preliminary data.</text>
</comment>
<accession>A0A9N8YV41</accession>
<feature type="compositionally biased region" description="Acidic residues" evidence="1">
    <location>
        <begin position="24"/>
        <end position="38"/>
    </location>
</feature>
<feature type="compositionally biased region" description="Low complexity" evidence="1">
    <location>
        <begin position="9"/>
        <end position="20"/>
    </location>
</feature>
<feature type="region of interest" description="Disordered" evidence="1">
    <location>
        <begin position="1"/>
        <end position="92"/>
    </location>
</feature>
<dbReference type="EMBL" id="CAJVPJ010000002">
    <property type="protein sequence ID" value="CAG8451370.1"/>
    <property type="molecule type" value="Genomic_DNA"/>
</dbReference>
<organism evidence="2 3">
    <name type="scientific">Paraglomus occultum</name>
    <dbReference type="NCBI Taxonomy" id="144539"/>
    <lineage>
        <taxon>Eukaryota</taxon>
        <taxon>Fungi</taxon>
        <taxon>Fungi incertae sedis</taxon>
        <taxon>Mucoromycota</taxon>
        <taxon>Glomeromycotina</taxon>
        <taxon>Glomeromycetes</taxon>
        <taxon>Paraglomerales</taxon>
        <taxon>Paraglomeraceae</taxon>
        <taxon>Paraglomus</taxon>
    </lineage>
</organism>